<name>A0A6H2DM64_9SPHN</name>
<evidence type="ECO:0000256" key="4">
    <source>
        <dbReference type="ARBA" id="ARBA00022519"/>
    </source>
</evidence>
<feature type="region of interest" description="Disordered" evidence="11">
    <location>
        <begin position="43"/>
        <end position="77"/>
    </location>
</feature>
<dbReference type="NCBIfam" id="NF001940">
    <property type="entry name" value="PRK00720.1"/>
    <property type="match status" value="1"/>
</dbReference>
<evidence type="ECO:0000256" key="10">
    <source>
        <dbReference type="HAMAP-Rule" id="MF_00236"/>
    </source>
</evidence>
<keyword evidence="2 10" id="KW-0813">Transport</keyword>
<dbReference type="HAMAP" id="MF_00236">
    <property type="entry name" value="TatA_E"/>
    <property type="match status" value="1"/>
</dbReference>
<evidence type="ECO:0000256" key="8">
    <source>
        <dbReference type="ARBA" id="ARBA00023010"/>
    </source>
</evidence>
<evidence type="ECO:0000256" key="5">
    <source>
        <dbReference type="ARBA" id="ARBA00022692"/>
    </source>
</evidence>
<dbReference type="GO" id="GO:0043953">
    <property type="term" value="P:protein transport by the Tat complex"/>
    <property type="evidence" value="ECO:0007669"/>
    <property type="project" value="UniProtKB-UniRule"/>
</dbReference>
<evidence type="ECO:0000256" key="7">
    <source>
        <dbReference type="ARBA" id="ARBA00022989"/>
    </source>
</evidence>
<dbReference type="Proteomes" id="UP000501600">
    <property type="component" value="Chromosome"/>
</dbReference>
<evidence type="ECO:0000256" key="1">
    <source>
        <dbReference type="ARBA" id="ARBA00004162"/>
    </source>
</evidence>
<accession>A0A6H2DM64</accession>
<keyword evidence="7 10" id="KW-1133">Transmembrane helix</keyword>
<keyword evidence="9 10" id="KW-0472">Membrane</keyword>
<evidence type="ECO:0000256" key="6">
    <source>
        <dbReference type="ARBA" id="ARBA00022927"/>
    </source>
</evidence>
<gene>
    <name evidence="10" type="primary">tatA</name>
    <name evidence="12" type="ORF">HF685_06915</name>
</gene>
<evidence type="ECO:0000313" key="13">
    <source>
        <dbReference type="Proteomes" id="UP000501600"/>
    </source>
</evidence>
<dbReference type="EMBL" id="CP051217">
    <property type="protein sequence ID" value="QJB69045.1"/>
    <property type="molecule type" value="Genomic_DNA"/>
</dbReference>
<keyword evidence="5 10" id="KW-0812">Transmembrane</keyword>
<feature type="compositionally biased region" description="Low complexity" evidence="11">
    <location>
        <begin position="65"/>
        <end position="77"/>
    </location>
</feature>
<dbReference type="GO" id="GO:0033281">
    <property type="term" value="C:TAT protein transport complex"/>
    <property type="evidence" value="ECO:0007669"/>
    <property type="project" value="UniProtKB-UniRule"/>
</dbReference>
<dbReference type="AlphaFoldDB" id="A0A6H2DM64"/>
<evidence type="ECO:0000256" key="11">
    <source>
        <dbReference type="SAM" id="MobiDB-lite"/>
    </source>
</evidence>
<dbReference type="NCBIfam" id="TIGR01411">
    <property type="entry name" value="tatAE"/>
    <property type="match status" value="1"/>
</dbReference>
<comment type="subcellular location">
    <subcellularLocation>
        <location evidence="1 10">Cell membrane</location>
        <topology evidence="1 10">Single-pass membrane protein</topology>
    </subcellularLocation>
</comment>
<dbReference type="RefSeq" id="WP_168818887.1">
    <property type="nucleotide sequence ID" value="NZ_CP051217.1"/>
</dbReference>
<keyword evidence="13" id="KW-1185">Reference proteome</keyword>
<keyword evidence="3 10" id="KW-1003">Cell membrane</keyword>
<feature type="transmembrane region" description="Helical" evidence="10">
    <location>
        <begin position="6"/>
        <end position="24"/>
    </location>
</feature>
<dbReference type="KEGG" id="phao:HF685_06915"/>
<proteinExistence type="inferred from homology"/>
<comment type="function">
    <text evidence="10">Part of the twin-arginine translocation (Tat) system that transports large folded proteins containing a characteristic twin-arginine motif in their signal peptide across membranes. TatA could form the protein-conducting channel of the Tat system.</text>
</comment>
<protein>
    <recommendedName>
        <fullName evidence="10">Sec-independent protein translocase protein TatA</fullName>
    </recommendedName>
</protein>
<dbReference type="PANTHER" id="PTHR42982">
    <property type="entry name" value="SEC-INDEPENDENT PROTEIN TRANSLOCASE PROTEIN TATA"/>
    <property type="match status" value="1"/>
</dbReference>
<dbReference type="InterPro" id="IPR003369">
    <property type="entry name" value="TatA/B/E"/>
</dbReference>
<dbReference type="Pfam" id="PF02416">
    <property type="entry name" value="TatA_B_E"/>
    <property type="match status" value="1"/>
</dbReference>
<keyword evidence="8 10" id="KW-0811">Translocation</keyword>
<reference evidence="12 13" key="1">
    <citation type="submission" date="2020-04" db="EMBL/GenBank/DDBJ databases">
        <title>Genome sequence for Sphingorhabdus sp. strain M1.</title>
        <authorList>
            <person name="Park S.-J."/>
        </authorList>
    </citation>
    <scope>NUCLEOTIDE SEQUENCE [LARGE SCALE GENOMIC DNA]</scope>
    <source>
        <strain evidence="12 13">JK6</strain>
    </source>
</reference>
<sequence length="77" mass="8137">MQPSIWQILIVAALVLILFGRGRISEMMGDVGKGIKSFKKGITDEEESASAATPTARIDNKPADTVDAATTTDKTAS</sequence>
<evidence type="ECO:0000256" key="2">
    <source>
        <dbReference type="ARBA" id="ARBA00022448"/>
    </source>
</evidence>
<evidence type="ECO:0000256" key="9">
    <source>
        <dbReference type="ARBA" id="ARBA00023136"/>
    </source>
</evidence>
<comment type="similarity">
    <text evidence="10">Belongs to the TatA/E family.</text>
</comment>
<organism evidence="12 13">
    <name type="scientific">Parasphingorhabdus halotolerans</name>
    <dbReference type="NCBI Taxonomy" id="2725558"/>
    <lineage>
        <taxon>Bacteria</taxon>
        <taxon>Pseudomonadati</taxon>
        <taxon>Pseudomonadota</taxon>
        <taxon>Alphaproteobacteria</taxon>
        <taxon>Sphingomonadales</taxon>
        <taxon>Sphingomonadaceae</taxon>
        <taxon>Parasphingorhabdus</taxon>
    </lineage>
</organism>
<dbReference type="PANTHER" id="PTHR42982:SF1">
    <property type="entry name" value="SEC-INDEPENDENT PROTEIN TRANSLOCASE PROTEIN TATA"/>
    <property type="match status" value="1"/>
</dbReference>
<comment type="subunit">
    <text evidence="10">The Tat system comprises two distinct complexes: a TatABC complex, containing multiple copies of TatA, TatB and TatC subunits, and a separate TatA complex, containing only TatA subunits. Substrates initially bind to the TatABC complex, which probably triggers association of the separate TatA complex to form the active translocon.</text>
</comment>
<dbReference type="Gene3D" id="1.20.5.3310">
    <property type="match status" value="1"/>
</dbReference>
<evidence type="ECO:0000256" key="3">
    <source>
        <dbReference type="ARBA" id="ARBA00022475"/>
    </source>
</evidence>
<dbReference type="InterPro" id="IPR006312">
    <property type="entry name" value="TatA/E"/>
</dbReference>
<keyword evidence="4" id="KW-0997">Cell inner membrane</keyword>
<dbReference type="GO" id="GO:0008320">
    <property type="term" value="F:protein transmembrane transporter activity"/>
    <property type="evidence" value="ECO:0007669"/>
    <property type="project" value="UniProtKB-UniRule"/>
</dbReference>
<evidence type="ECO:0000313" key="12">
    <source>
        <dbReference type="EMBL" id="QJB69045.1"/>
    </source>
</evidence>
<keyword evidence="6 10" id="KW-0653">Protein transport</keyword>